<gene>
    <name evidence="1" type="primary">ORF6892</name>
</gene>
<sequence length="79" mass="9475">LDIKKDPFSFNLAEDHKFTKEQLRKGMKMITWKNVQKYEKVFQTLVHTMYVIEISDNNCFWTLEFSSYNNSFVLVVCIT</sequence>
<dbReference type="EMBL" id="HACG01002353">
    <property type="protein sequence ID" value="CEK49218.1"/>
    <property type="molecule type" value="Transcribed_RNA"/>
</dbReference>
<reference evidence="1" key="1">
    <citation type="submission" date="2014-12" db="EMBL/GenBank/DDBJ databases">
        <title>Insight into the proteome of Arion vulgaris.</title>
        <authorList>
            <person name="Aradska J."/>
            <person name="Bulat T."/>
            <person name="Smidak R."/>
            <person name="Sarate P."/>
            <person name="Gangsoo J."/>
            <person name="Sialana F."/>
            <person name="Bilban M."/>
            <person name="Lubec G."/>
        </authorList>
    </citation>
    <scope>NUCLEOTIDE SEQUENCE</scope>
    <source>
        <tissue evidence="1">Skin</tissue>
    </source>
</reference>
<proteinExistence type="predicted"/>
<evidence type="ECO:0000313" key="1">
    <source>
        <dbReference type="EMBL" id="CEK49218.1"/>
    </source>
</evidence>
<accession>A0A0B6XZB8</accession>
<feature type="non-terminal residue" evidence="1">
    <location>
        <position position="1"/>
    </location>
</feature>
<name>A0A0B6XZB8_9EUPU</name>
<protein>
    <submittedName>
        <fullName evidence="1">Uncharacterized protein</fullName>
    </submittedName>
</protein>
<dbReference type="AlphaFoldDB" id="A0A0B6XZB8"/>
<organism evidence="1">
    <name type="scientific">Arion vulgaris</name>
    <dbReference type="NCBI Taxonomy" id="1028688"/>
    <lineage>
        <taxon>Eukaryota</taxon>
        <taxon>Metazoa</taxon>
        <taxon>Spiralia</taxon>
        <taxon>Lophotrochozoa</taxon>
        <taxon>Mollusca</taxon>
        <taxon>Gastropoda</taxon>
        <taxon>Heterobranchia</taxon>
        <taxon>Euthyneura</taxon>
        <taxon>Panpulmonata</taxon>
        <taxon>Eupulmonata</taxon>
        <taxon>Stylommatophora</taxon>
        <taxon>Helicina</taxon>
        <taxon>Arionoidea</taxon>
        <taxon>Arionidae</taxon>
        <taxon>Arion</taxon>
    </lineage>
</organism>